<dbReference type="EMBL" id="AMZH03008724">
    <property type="protein sequence ID" value="RRT58364.1"/>
    <property type="molecule type" value="Genomic_DNA"/>
</dbReference>
<name>A0A426Z313_ENSVE</name>
<organism evidence="1 2">
    <name type="scientific">Ensete ventricosum</name>
    <name type="common">Abyssinian banana</name>
    <name type="synonym">Musa ensete</name>
    <dbReference type="NCBI Taxonomy" id="4639"/>
    <lineage>
        <taxon>Eukaryota</taxon>
        <taxon>Viridiplantae</taxon>
        <taxon>Streptophyta</taxon>
        <taxon>Embryophyta</taxon>
        <taxon>Tracheophyta</taxon>
        <taxon>Spermatophyta</taxon>
        <taxon>Magnoliopsida</taxon>
        <taxon>Liliopsida</taxon>
        <taxon>Zingiberales</taxon>
        <taxon>Musaceae</taxon>
        <taxon>Ensete</taxon>
    </lineage>
</organism>
<comment type="caution">
    <text evidence="1">The sequence shown here is derived from an EMBL/GenBank/DDBJ whole genome shotgun (WGS) entry which is preliminary data.</text>
</comment>
<gene>
    <name evidence="1" type="ORF">B296_00028749</name>
</gene>
<dbReference type="Proteomes" id="UP000287651">
    <property type="component" value="Unassembled WGS sequence"/>
</dbReference>
<evidence type="ECO:0000313" key="2">
    <source>
        <dbReference type="Proteomes" id="UP000287651"/>
    </source>
</evidence>
<accession>A0A426Z313</accession>
<evidence type="ECO:0000313" key="1">
    <source>
        <dbReference type="EMBL" id="RRT58364.1"/>
    </source>
</evidence>
<proteinExistence type="predicted"/>
<reference evidence="1 2" key="1">
    <citation type="journal article" date="2014" name="Agronomy (Basel)">
        <title>A Draft Genome Sequence for Ensete ventricosum, the Drought-Tolerant Tree Against Hunger.</title>
        <authorList>
            <person name="Harrison J."/>
            <person name="Moore K.A."/>
            <person name="Paszkiewicz K."/>
            <person name="Jones T."/>
            <person name="Grant M."/>
            <person name="Ambacheew D."/>
            <person name="Muzemil S."/>
            <person name="Studholme D.J."/>
        </authorList>
    </citation>
    <scope>NUCLEOTIDE SEQUENCE [LARGE SCALE GENOMIC DNA]</scope>
</reference>
<dbReference type="AlphaFoldDB" id="A0A426Z313"/>
<protein>
    <submittedName>
        <fullName evidence="1">Uncharacterized protein</fullName>
    </submittedName>
</protein>
<sequence length="215" mass="24163">MNSFILAPTNHIHHVMRANEPVRATRCHWTRRRLSTPKRVRLWWRGGEISYVRRSLLPHQVKRGPENLPRGGLRAGSAACRRAYVGRGAAGFLRARPWPHQQRGPPSYVLVLGRGLLKRKPCGNGETAGRWDPRSACMVSLRVSAFPVSVRLGCGAPLYRVSAVDTCIMTWLSSWLPGFFPNCFPGLLPPLRRLVCCSSPLFFAERARLRAFLTG</sequence>